<sequence>MAITVTYAGAEGKGKIVTGQILLLQMTSIEGVATNHGQDL</sequence>
<name>X1NE47_9ZZZZ</name>
<evidence type="ECO:0000313" key="1">
    <source>
        <dbReference type="EMBL" id="GAI25065.1"/>
    </source>
</evidence>
<dbReference type="EMBL" id="BARV01022883">
    <property type="protein sequence ID" value="GAI25065.1"/>
    <property type="molecule type" value="Genomic_DNA"/>
</dbReference>
<proteinExistence type="predicted"/>
<organism evidence="1">
    <name type="scientific">marine sediment metagenome</name>
    <dbReference type="NCBI Taxonomy" id="412755"/>
    <lineage>
        <taxon>unclassified sequences</taxon>
        <taxon>metagenomes</taxon>
        <taxon>ecological metagenomes</taxon>
    </lineage>
</organism>
<dbReference type="AlphaFoldDB" id="X1NE47"/>
<comment type="caution">
    <text evidence="1">The sequence shown here is derived from an EMBL/GenBank/DDBJ whole genome shotgun (WGS) entry which is preliminary data.</text>
</comment>
<gene>
    <name evidence="1" type="ORF">S06H3_37633</name>
</gene>
<reference evidence="1" key="1">
    <citation type="journal article" date="2014" name="Front. Microbiol.">
        <title>High frequency of phylogenetically diverse reductive dehalogenase-homologous genes in deep subseafloor sedimentary metagenomes.</title>
        <authorList>
            <person name="Kawai M."/>
            <person name="Futagami T."/>
            <person name="Toyoda A."/>
            <person name="Takaki Y."/>
            <person name="Nishi S."/>
            <person name="Hori S."/>
            <person name="Arai W."/>
            <person name="Tsubouchi T."/>
            <person name="Morono Y."/>
            <person name="Uchiyama I."/>
            <person name="Ito T."/>
            <person name="Fujiyama A."/>
            <person name="Inagaki F."/>
            <person name="Takami H."/>
        </authorList>
    </citation>
    <scope>NUCLEOTIDE SEQUENCE</scope>
    <source>
        <strain evidence="1">Expedition CK06-06</strain>
    </source>
</reference>
<protein>
    <submittedName>
        <fullName evidence="1">Uncharacterized protein</fullName>
    </submittedName>
</protein>
<accession>X1NE47</accession>